<dbReference type="AlphaFoldDB" id="A0A1H7UY66"/>
<dbReference type="InterPro" id="IPR057736">
    <property type="entry name" value="SAF_PseI/NeuA/NeuB"/>
</dbReference>
<dbReference type="CDD" id="cd11615">
    <property type="entry name" value="SAF_NeuB_like"/>
    <property type="match status" value="1"/>
</dbReference>
<dbReference type="OrthoDB" id="9814210at2"/>
<dbReference type="GO" id="GO:0047444">
    <property type="term" value="F:N-acylneuraminate-9-phosphate synthase activity"/>
    <property type="evidence" value="ECO:0007669"/>
    <property type="project" value="TreeGrafter"/>
</dbReference>
<dbReference type="InterPro" id="IPR013132">
    <property type="entry name" value="PseI/NeuA/B-like_N"/>
</dbReference>
<dbReference type="RefSeq" id="WP_093327891.1">
    <property type="nucleotide sequence ID" value="NZ_FOAF01000006.1"/>
</dbReference>
<dbReference type="SUPFAM" id="SSF51269">
    <property type="entry name" value="AFP III-like domain"/>
    <property type="match status" value="1"/>
</dbReference>
<evidence type="ECO:0000259" key="1">
    <source>
        <dbReference type="PROSITE" id="PS50844"/>
    </source>
</evidence>
<dbReference type="Gene3D" id="3.90.1210.10">
    <property type="entry name" value="Antifreeze-like/N-acetylneuraminic acid synthase C-terminal domain"/>
    <property type="match status" value="1"/>
</dbReference>
<feature type="domain" description="AFP-like" evidence="1">
    <location>
        <begin position="286"/>
        <end position="342"/>
    </location>
</feature>
<dbReference type="PANTHER" id="PTHR42966">
    <property type="entry name" value="N-ACETYLNEURAMINATE SYNTHASE"/>
    <property type="match status" value="1"/>
</dbReference>
<dbReference type="EMBL" id="FOAF01000006">
    <property type="protein sequence ID" value="SEM01605.1"/>
    <property type="molecule type" value="Genomic_DNA"/>
</dbReference>
<dbReference type="InterPro" id="IPR036732">
    <property type="entry name" value="AFP_Neu5c_C_sf"/>
</dbReference>
<gene>
    <name evidence="2" type="ORF">SAMN05661044_03990</name>
</gene>
<keyword evidence="3" id="KW-1185">Reference proteome</keyword>
<dbReference type="PROSITE" id="PS50844">
    <property type="entry name" value="AFP_LIKE"/>
    <property type="match status" value="1"/>
</dbReference>
<evidence type="ECO:0000313" key="3">
    <source>
        <dbReference type="Proteomes" id="UP000199421"/>
    </source>
</evidence>
<dbReference type="NCBIfam" id="TIGR03569">
    <property type="entry name" value="NeuB_NnaB"/>
    <property type="match status" value="1"/>
</dbReference>
<dbReference type="Pfam" id="PF03102">
    <property type="entry name" value="NeuB"/>
    <property type="match status" value="1"/>
</dbReference>
<dbReference type="SUPFAM" id="SSF51569">
    <property type="entry name" value="Aldolase"/>
    <property type="match status" value="1"/>
</dbReference>
<dbReference type="Gene3D" id="3.20.20.70">
    <property type="entry name" value="Aldolase class I"/>
    <property type="match status" value="1"/>
</dbReference>
<dbReference type="Pfam" id="PF08666">
    <property type="entry name" value="SAF"/>
    <property type="match status" value="1"/>
</dbReference>
<dbReference type="SMART" id="SM00858">
    <property type="entry name" value="SAF"/>
    <property type="match status" value="1"/>
</dbReference>
<dbReference type="InterPro" id="IPR006190">
    <property type="entry name" value="SAF_AFP_Neu5Ac"/>
</dbReference>
<reference evidence="3" key="1">
    <citation type="submission" date="2016-10" db="EMBL/GenBank/DDBJ databases">
        <authorList>
            <person name="Varghese N."/>
            <person name="Submissions S."/>
        </authorList>
    </citation>
    <scope>NUCLEOTIDE SEQUENCE [LARGE SCALE GENOMIC DNA]</scope>
    <source>
        <strain evidence="3">DSM 18733</strain>
    </source>
</reference>
<accession>A0A1H7UY66</accession>
<organism evidence="2 3">
    <name type="scientific">Olivibacter domesticus</name>
    <name type="common">Pseudosphingobacterium domesticum</name>
    <dbReference type="NCBI Taxonomy" id="407022"/>
    <lineage>
        <taxon>Bacteria</taxon>
        <taxon>Pseudomonadati</taxon>
        <taxon>Bacteroidota</taxon>
        <taxon>Sphingobacteriia</taxon>
        <taxon>Sphingobacteriales</taxon>
        <taxon>Sphingobacteriaceae</taxon>
        <taxon>Olivibacter</taxon>
    </lineage>
</organism>
<dbReference type="GO" id="GO:0016051">
    <property type="term" value="P:carbohydrate biosynthetic process"/>
    <property type="evidence" value="ECO:0007669"/>
    <property type="project" value="InterPro"/>
</dbReference>
<dbReference type="STRING" id="407022.SAMN05661044_03990"/>
<protein>
    <submittedName>
        <fullName evidence="2">N-acetylneuraminate synthase</fullName>
    </submittedName>
</protein>
<dbReference type="InterPro" id="IPR020007">
    <property type="entry name" value="NeuB/NeuA"/>
</dbReference>
<dbReference type="InterPro" id="IPR013974">
    <property type="entry name" value="SAF"/>
</dbReference>
<name>A0A1H7UY66_OLID1</name>
<dbReference type="PANTHER" id="PTHR42966:SF1">
    <property type="entry name" value="SIALIC ACID SYNTHASE"/>
    <property type="match status" value="1"/>
</dbReference>
<dbReference type="InterPro" id="IPR051690">
    <property type="entry name" value="PseI-like"/>
</dbReference>
<dbReference type="Proteomes" id="UP000199421">
    <property type="component" value="Unassembled WGS sequence"/>
</dbReference>
<evidence type="ECO:0000313" key="2">
    <source>
        <dbReference type="EMBL" id="SEM01605.1"/>
    </source>
</evidence>
<proteinExistence type="predicted"/>
<sequence>MSKNKVLIIAEAGVNHNGDIQKAFQLIDAAVEAGVDYVKFQTFKAETIVSPKAKKADYQAKNIGDTDDSQFNMLKKLELSDSDHHELIKYADQKGVAFFSTAFDVEGIKYLNQLGLDRFKVPSGEITNYPYLRAIAQLGKPVILSTGMATLGEIEDAIHVLRTFGIKRKGITVLHCNTEYPTPMEDVNLKAMKTIGRAFGVAIGYSDHTLGIEVPIAATALGATVIEKHFTLDRNLPGPDHKASLEPQELKAMVQAIRNIELAIAGNGRKEPSKSEVKNKEIARKSIHLSKTLQQGDILTEDNIIALRPGDGISAMEWERVIGRAIAHDKEAFDKLNWSDLS</sequence>
<dbReference type="InterPro" id="IPR013785">
    <property type="entry name" value="Aldolase_TIM"/>
</dbReference>